<evidence type="ECO:0000313" key="3">
    <source>
        <dbReference type="EMBL" id="CAK9104807.1"/>
    </source>
</evidence>
<evidence type="ECO:0000313" key="4">
    <source>
        <dbReference type="Proteomes" id="UP001642464"/>
    </source>
</evidence>
<feature type="region of interest" description="Disordered" evidence="1">
    <location>
        <begin position="211"/>
        <end position="233"/>
    </location>
</feature>
<organism evidence="3 4">
    <name type="scientific">Durusdinium trenchii</name>
    <dbReference type="NCBI Taxonomy" id="1381693"/>
    <lineage>
        <taxon>Eukaryota</taxon>
        <taxon>Sar</taxon>
        <taxon>Alveolata</taxon>
        <taxon>Dinophyceae</taxon>
        <taxon>Suessiales</taxon>
        <taxon>Symbiodiniaceae</taxon>
        <taxon>Durusdinium</taxon>
    </lineage>
</organism>
<evidence type="ECO:0000259" key="2">
    <source>
        <dbReference type="SMART" id="SM00343"/>
    </source>
</evidence>
<feature type="compositionally biased region" description="Basic residues" evidence="1">
    <location>
        <begin position="212"/>
        <end position="222"/>
    </location>
</feature>
<feature type="domain" description="CCHC-type" evidence="2">
    <location>
        <begin position="385"/>
        <end position="401"/>
    </location>
</feature>
<evidence type="ECO:0000256" key="1">
    <source>
        <dbReference type="SAM" id="MobiDB-lite"/>
    </source>
</evidence>
<dbReference type="Proteomes" id="UP001642464">
    <property type="component" value="Unassembled WGS sequence"/>
</dbReference>
<dbReference type="SMART" id="SM00343">
    <property type="entry name" value="ZnF_C2HC"/>
    <property type="match status" value="4"/>
</dbReference>
<reference evidence="3 4" key="1">
    <citation type="submission" date="2024-02" db="EMBL/GenBank/DDBJ databases">
        <authorList>
            <person name="Chen Y."/>
            <person name="Shah S."/>
            <person name="Dougan E. K."/>
            <person name="Thang M."/>
            <person name="Chan C."/>
        </authorList>
    </citation>
    <scope>NUCLEOTIDE SEQUENCE [LARGE SCALE GENOMIC DNA]</scope>
</reference>
<feature type="region of interest" description="Disordered" evidence="1">
    <location>
        <begin position="342"/>
        <end position="376"/>
    </location>
</feature>
<feature type="domain" description="CCHC-type" evidence="2">
    <location>
        <begin position="110"/>
        <end position="126"/>
    </location>
</feature>
<sequence length="647" mass="71718">MASQLRFAHPGPVACLRFIVLEKRPPDLWVADETASALLLDAPCSGVEEGDILLLKNGEVLLDDQRLYLHQGHGQLLRDGFLTLHFQEVPNISVEWEPMEKEDAPAAGHRCFLCGAEDHSAPDCQFVAHGVVLRSVQMEDLDRARRWALVEKALEQQGLGSLMTMRWYKKEKLDTGLLYMRLSSAELAQELIAMEVLDLGGEKAKVFPITKGKTKQNSKKPMHVTPVPKVEPELSSRREPARPCFLCDGAAGGHQAFQCPFWRQCVTIKGASEENREEIWEMLQEKNVEPQTLNFSETSQLFLARLGSVRQQRGLVNLGHRGLFKLKGAILRVYPFRGDQSVEGAQPAAPAMEQPKASERKRKKVEAVDGEGQSSQRKNKITRKACFLCGDPAHELPSCPSRSECVLLCREWGGQRELSAEKLQECQDALVVAFSAEELQVVRSYWHRGVCYLRLRSTEEATRATRLWGAGLQLLGQEFRIRVAKSTRSTGERTKEIAEEPKEPVVCLLCGDAKHVLKSCKFRNQGLRISSSALEGLSLEAAKEEVSTALGASGASLEMLEARWHGRCLYVTMRSASEVTELLDLAAGEGLEIKGATVSVEKAAGKTSRVTRVPGLRPRGPCEEAGEKELAAVGVQELRFIVFFGIS</sequence>
<dbReference type="EMBL" id="CAXAMM010042428">
    <property type="protein sequence ID" value="CAK9104807.1"/>
    <property type="molecule type" value="Genomic_DNA"/>
</dbReference>
<keyword evidence="4" id="KW-1185">Reference proteome</keyword>
<proteinExistence type="predicted"/>
<protein>
    <recommendedName>
        <fullName evidence="2">CCHC-type domain-containing protein</fullName>
    </recommendedName>
</protein>
<comment type="caution">
    <text evidence="3">The sequence shown here is derived from an EMBL/GenBank/DDBJ whole genome shotgun (WGS) entry which is preliminary data.</text>
</comment>
<accession>A0ABP0RWA6</accession>
<feature type="domain" description="CCHC-type" evidence="2">
    <location>
        <begin position="243"/>
        <end position="261"/>
    </location>
</feature>
<gene>
    <name evidence="3" type="ORF">SCF082_LOCUS48878</name>
</gene>
<feature type="domain" description="CCHC-type" evidence="2">
    <location>
        <begin position="506"/>
        <end position="522"/>
    </location>
</feature>
<dbReference type="InterPro" id="IPR001878">
    <property type="entry name" value="Znf_CCHC"/>
</dbReference>
<name>A0ABP0RWA6_9DINO</name>